<reference evidence="1" key="1">
    <citation type="submission" date="2022-06" db="EMBL/GenBank/DDBJ databases">
        <authorList>
            <person name="Legras J.-L."/>
            <person name="Devillers H."/>
            <person name="Grondin C."/>
        </authorList>
    </citation>
    <scope>NUCLEOTIDE SEQUENCE</scope>
    <source>
        <strain evidence="1">CLIB 1444</strain>
    </source>
</reference>
<protein>
    <submittedName>
        <fullName evidence="1">Uncharacterized protein</fullName>
    </submittedName>
</protein>
<keyword evidence="2" id="KW-1185">Reference proteome</keyword>
<comment type="caution">
    <text evidence="1">The sequence shown here is derived from an EMBL/GenBank/DDBJ whole genome shotgun (WGS) entry which is preliminary data.</text>
</comment>
<dbReference type="EMBL" id="CALSDN010000003">
    <property type="protein sequence ID" value="CAH6720372.1"/>
    <property type="molecule type" value="Genomic_DNA"/>
</dbReference>
<proteinExistence type="predicted"/>
<name>A0ACA9Y6P0_9ASCO</name>
<evidence type="ECO:0000313" key="2">
    <source>
        <dbReference type="Proteomes" id="UP001152531"/>
    </source>
</evidence>
<accession>A0ACA9Y6P0</accession>
<gene>
    <name evidence="1" type="ORF">CLIB1444_03S10440</name>
</gene>
<sequence length="202" mass="23544">MNRHNNYSNYIDGSDLILKIHRLEIKLYKNSFNQFQKDYLNNSLLNLNSIIKNLNMEQTMTPEVYDKLDILIDTFGDLINDEVRSFRMTPTMTPKVTPSIERVRSIDKGKYDKITFKPANELIRGNMNRSLSQASQISQISSHSSIHSSTSQTSISQQRRRYQYTPGLNQQKFLDNEDGFHHLKTNFPPSNRDKSFDSVFLD</sequence>
<evidence type="ECO:0000313" key="1">
    <source>
        <dbReference type="EMBL" id="CAH6720372.1"/>
    </source>
</evidence>
<organism evidence="1 2">
    <name type="scientific">[Candida] jaroonii</name>
    <dbReference type="NCBI Taxonomy" id="467808"/>
    <lineage>
        <taxon>Eukaryota</taxon>
        <taxon>Fungi</taxon>
        <taxon>Dikarya</taxon>
        <taxon>Ascomycota</taxon>
        <taxon>Saccharomycotina</taxon>
        <taxon>Pichiomycetes</taxon>
        <taxon>Debaryomycetaceae</taxon>
        <taxon>Yamadazyma</taxon>
    </lineage>
</organism>
<dbReference type="Proteomes" id="UP001152531">
    <property type="component" value="Unassembled WGS sequence"/>
</dbReference>